<sequence length="99" mass="11666">MPAKPRQLRLRPLAEADLEEIWLYTFENWSSEQADKYLRDLIVAMELLARGDRIGRVCNVRDGYCQYAVGSHIVFYRMTDAALEVSRILHQRMDVDRHL</sequence>
<evidence type="ECO:0000256" key="2">
    <source>
        <dbReference type="ARBA" id="ARBA00022649"/>
    </source>
</evidence>
<evidence type="ECO:0000313" key="5">
    <source>
        <dbReference type="Proteomes" id="UP001431019"/>
    </source>
</evidence>
<dbReference type="InterPro" id="IPR051803">
    <property type="entry name" value="TA_system_RelE-like_toxin"/>
</dbReference>
<keyword evidence="5" id="KW-1185">Reference proteome</keyword>
<organism evidence="4 5">
    <name type="scientific">Paraburkholderia sejongensis</name>
    <dbReference type="NCBI Taxonomy" id="2886946"/>
    <lineage>
        <taxon>Bacteria</taxon>
        <taxon>Pseudomonadati</taxon>
        <taxon>Pseudomonadota</taxon>
        <taxon>Betaproteobacteria</taxon>
        <taxon>Burkholderiales</taxon>
        <taxon>Burkholderiaceae</taxon>
        <taxon>Paraburkholderia</taxon>
    </lineage>
</organism>
<accession>A0ABS8JTU9</accession>
<keyword evidence="2" id="KW-1277">Toxin-antitoxin system</keyword>
<dbReference type="Proteomes" id="UP001431019">
    <property type="component" value="Unassembled WGS sequence"/>
</dbReference>
<dbReference type="InterPro" id="IPR007712">
    <property type="entry name" value="RelE/ParE_toxin"/>
</dbReference>
<dbReference type="PANTHER" id="PTHR33755:SF9">
    <property type="entry name" value="TOXIN PARE1"/>
    <property type="match status" value="1"/>
</dbReference>
<dbReference type="PANTHER" id="PTHR33755">
    <property type="entry name" value="TOXIN PARE1-RELATED"/>
    <property type="match status" value="1"/>
</dbReference>
<dbReference type="PIRSF" id="PIRSF029218">
    <property type="entry name" value="ParE"/>
    <property type="match status" value="1"/>
</dbReference>
<gene>
    <name evidence="4" type="ORF">LJ656_11210</name>
</gene>
<comment type="similarity">
    <text evidence="1 3">Belongs to the RelE toxin family.</text>
</comment>
<evidence type="ECO:0000256" key="3">
    <source>
        <dbReference type="PIRNR" id="PIRNR029218"/>
    </source>
</evidence>
<dbReference type="InterPro" id="IPR028344">
    <property type="entry name" value="ParE1/4"/>
</dbReference>
<dbReference type="EMBL" id="JAJITD010000005">
    <property type="protein sequence ID" value="MCC8393159.1"/>
    <property type="molecule type" value="Genomic_DNA"/>
</dbReference>
<protein>
    <recommendedName>
        <fullName evidence="3">Toxin</fullName>
    </recommendedName>
</protein>
<reference evidence="4 5" key="1">
    <citation type="submission" date="2021-11" db="EMBL/GenBank/DDBJ databases">
        <authorList>
            <person name="Oh E.-T."/>
            <person name="Kim S.-B."/>
        </authorList>
    </citation>
    <scope>NUCLEOTIDE SEQUENCE [LARGE SCALE GENOMIC DNA]</scope>
    <source>
        <strain evidence="4 5">MMS20-SJTR3</strain>
    </source>
</reference>
<dbReference type="InterPro" id="IPR035093">
    <property type="entry name" value="RelE/ParE_toxin_dom_sf"/>
</dbReference>
<comment type="caution">
    <text evidence="4">The sequence shown here is derived from an EMBL/GenBank/DDBJ whole genome shotgun (WGS) entry which is preliminary data.</text>
</comment>
<proteinExistence type="inferred from homology"/>
<evidence type="ECO:0000256" key="1">
    <source>
        <dbReference type="ARBA" id="ARBA00006226"/>
    </source>
</evidence>
<dbReference type="Gene3D" id="3.30.2310.20">
    <property type="entry name" value="RelE-like"/>
    <property type="match status" value="1"/>
</dbReference>
<name>A0ABS8JTU9_9BURK</name>
<evidence type="ECO:0000313" key="4">
    <source>
        <dbReference type="EMBL" id="MCC8393159.1"/>
    </source>
</evidence>
<dbReference type="Pfam" id="PF05016">
    <property type="entry name" value="ParE_toxin"/>
    <property type="match status" value="1"/>
</dbReference>